<dbReference type="InterPro" id="IPR052664">
    <property type="entry name" value="BTB-MATH_domain_protein"/>
</dbReference>
<dbReference type="CDD" id="cd00121">
    <property type="entry name" value="MATH"/>
    <property type="match status" value="1"/>
</dbReference>
<dbReference type="InterPro" id="IPR008974">
    <property type="entry name" value="TRAF-like"/>
</dbReference>
<evidence type="ECO:0000313" key="2">
    <source>
        <dbReference type="EMBL" id="EGT49673.1"/>
    </source>
</evidence>
<sequence length="243" mass="28463">MDSLSLITSGPQEHFGVQWIIFISRNVENCASMCLEPEIMTTDDEPWWIIADFQVKVIGSNRYYLKEGSKRFTNFESDDKFWPLMGWNKLMDDYVNEEDKLTVEVKIRIVKMSGVYKQNLRCFDETMKLFSDLMFEVQDVKFYVAKLTTVEGILFVADIYNTPIVTGKCEKFLWKKSQRCASKLIELSSRYSLEKLKTNCISAIEHMDVPQILELTTEDSENWDAEIKDKFEKRLIELGNIYS</sequence>
<dbReference type="InterPro" id="IPR002083">
    <property type="entry name" value="MATH/TRAF_dom"/>
</dbReference>
<proteinExistence type="predicted"/>
<dbReference type="SUPFAM" id="SSF49599">
    <property type="entry name" value="TRAF domain-like"/>
    <property type="match status" value="1"/>
</dbReference>
<dbReference type="OrthoDB" id="5904421at2759"/>
<dbReference type="PANTHER" id="PTHR22743:SF165">
    <property type="entry name" value="BTB AND MATH DOMAIN CONTAINING-RELATED"/>
    <property type="match status" value="1"/>
</dbReference>
<dbReference type="Gene3D" id="2.60.210.10">
    <property type="entry name" value="Apoptosis, Tumor Necrosis Factor Receptor Associated Protein 2, Chain A"/>
    <property type="match status" value="1"/>
</dbReference>
<keyword evidence="3" id="KW-1185">Reference proteome</keyword>
<gene>
    <name evidence="2" type="ORF">CAEBREN_17535</name>
</gene>
<evidence type="ECO:0000259" key="1">
    <source>
        <dbReference type="Pfam" id="PF00917"/>
    </source>
</evidence>
<dbReference type="InParanoid" id="G0MD58"/>
<dbReference type="Pfam" id="PF00917">
    <property type="entry name" value="MATH"/>
    <property type="match status" value="1"/>
</dbReference>
<dbReference type="eggNOG" id="ENOG502RXUT">
    <property type="taxonomic scope" value="Eukaryota"/>
</dbReference>
<dbReference type="PANTHER" id="PTHR22743">
    <property type="entry name" value="MEPRIN/TRAF-LIKE MATH FAMILY-C.ELEGANS"/>
    <property type="match status" value="1"/>
</dbReference>
<dbReference type="HOGENOM" id="CLU_1143423_0_0_1"/>
<protein>
    <recommendedName>
        <fullName evidence="1">MATH domain-containing protein</fullName>
    </recommendedName>
</protein>
<dbReference type="Proteomes" id="UP000008068">
    <property type="component" value="Unassembled WGS sequence"/>
</dbReference>
<evidence type="ECO:0000313" key="3">
    <source>
        <dbReference type="Proteomes" id="UP000008068"/>
    </source>
</evidence>
<organism evidence="3">
    <name type="scientific">Caenorhabditis brenneri</name>
    <name type="common">Nematode worm</name>
    <dbReference type="NCBI Taxonomy" id="135651"/>
    <lineage>
        <taxon>Eukaryota</taxon>
        <taxon>Metazoa</taxon>
        <taxon>Ecdysozoa</taxon>
        <taxon>Nematoda</taxon>
        <taxon>Chromadorea</taxon>
        <taxon>Rhabditida</taxon>
        <taxon>Rhabditina</taxon>
        <taxon>Rhabditomorpha</taxon>
        <taxon>Rhabditoidea</taxon>
        <taxon>Rhabditidae</taxon>
        <taxon>Peloderinae</taxon>
        <taxon>Caenorhabditis</taxon>
    </lineage>
</organism>
<dbReference type="AlphaFoldDB" id="G0MD58"/>
<reference evidence="3" key="1">
    <citation type="submission" date="2011-07" db="EMBL/GenBank/DDBJ databases">
        <authorList>
            <consortium name="Caenorhabditis brenneri Sequencing and Analysis Consortium"/>
            <person name="Wilson R.K."/>
        </authorList>
    </citation>
    <scope>NUCLEOTIDE SEQUENCE [LARGE SCALE GENOMIC DNA]</scope>
    <source>
        <strain evidence="3">PB2801</strain>
    </source>
</reference>
<feature type="domain" description="MATH" evidence="1">
    <location>
        <begin position="8"/>
        <end position="109"/>
    </location>
</feature>
<name>G0MD58_CAEBE</name>
<dbReference type="EMBL" id="GL379790">
    <property type="protein sequence ID" value="EGT49673.1"/>
    <property type="molecule type" value="Genomic_DNA"/>
</dbReference>
<accession>G0MD58</accession>